<proteinExistence type="inferred from homology"/>
<evidence type="ECO:0000256" key="3">
    <source>
        <dbReference type="ARBA" id="ARBA00022729"/>
    </source>
</evidence>
<organism evidence="6 7">
    <name type="scientific">Candidatus Roizmanbacteria bacterium RIFCSPHIGHO2_01_FULL_39_8</name>
    <dbReference type="NCBI Taxonomy" id="1802033"/>
    <lineage>
        <taxon>Bacteria</taxon>
        <taxon>Candidatus Roizmaniibacteriota</taxon>
    </lineage>
</organism>
<evidence type="ECO:0000313" key="6">
    <source>
        <dbReference type="EMBL" id="OGK22110.1"/>
    </source>
</evidence>
<dbReference type="SUPFAM" id="SSF53850">
    <property type="entry name" value="Periplasmic binding protein-like II"/>
    <property type="match status" value="1"/>
</dbReference>
<evidence type="ECO:0000256" key="2">
    <source>
        <dbReference type="ARBA" id="ARBA00022448"/>
    </source>
</evidence>
<dbReference type="PIRSF" id="PIRSF002741">
    <property type="entry name" value="MppA"/>
    <property type="match status" value="1"/>
</dbReference>
<dbReference type="GO" id="GO:1904680">
    <property type="term" value="F:peptide transmembrane transporter activity"/>
    <property type="evidence" value="ECO:0007669"/>
    <property type="project" value="TreeGrafter"/>
</dbReference>
<keyword evidence="4" id="KW-0812">Transmembrane</keyword>
<feature type="domain" description="Solute-binding protein family 5" evidence="5">
    <location>
        <begin position="90"/>
        <end position="394"/>
    </location>
</feature>
<dbReference type="EMBL" id="MFZI01000007">
    <property type="protein sequence ID" value="OGK22110.1"/>
    <property type="molecule type" value="Genomic_DNA"/>
</dbReference>
<keyword evidence="2" id="KW-0813">Transport</keyword>
<dbReference type="AlphaFoldDB" id="A0A1F7GSV4"/>
<dbReference type="CDD" id="cd00995">
    <property type="entry name" value="PBP2_NikA_DppA_OppA_like"/>
    <property type="match status" value="1"/>
</dbReference>
<comment type="caution">
    <text evidence="6">The sequence shown here is derived from an EMBL/GenBank/DDBJ whole genome shotgun (WGS) entry which is preliminary data.</text>
</comment>
<protein>
    <recommendedName>
        <fullName evidence="5">Solute-binding protein family 5 domain-containing protein</fullName>
    </recommendedName>
</protein>
<dbReference type="InterPro" id="IPR030678">
    <property type="entry name" value="Peptide/Ni-bd"/>
</dbReference>
<gene>
    <name evidence="6" type="ORF">A2866_03250</name>
</gene>
<evidence type="ECO:0000256" key="4">
    <source>
        <dbReference type="SAM" id="Phobius"/>
    </source>
</evidence>
<dbReference type="GO" id="GO:0015833">
    <property type="term" value="P:peptide transport"/>
    <property type="evidence" value="ECO:0007669"/>
    <property type="project" value="TreeGrafter"/>
</dbReference>
<dbReference type="InterPro" id="IPR039424">
    <property type="entry name" value="SBP_5"/>
</dbReference>
<keyword evidence="4" id="KW-0472">Membrane</keyword>
<keyword evidence="4" id="KW-1133">Transmembrane helix</keyword>
<dbReference type="PANTHER" id="PTHR30290:SF9">
    <property type="entry name" value="OLIGOPEPTIDE-BINDING PROTEIN APPA"/>
    <property type="match status" value="1"/>
</dbReference>
<comment type="similarity">
    <text evidence="1">Belongs to the bacterial solute-binding protein 5 family.</text>
</comment>
<dbReference type="Proteomes" id="UP000177026">
    <property type="component" value="Unassembled WGS sequence"/>
</dbReference>
<dbReference type="GO" id="GO:0042597">
    <property type="term" value="C:periplasmic space"/>
    <property type="evidence" value="ECO:0007669"/>
    <property type="project" value="UniProtKB-ARBA"/>
</dbReference>
<reference evidence="6 7" key="1">
    <citation type="journal article" date="2016" name="Nat. Commun.">
        <title>Thousands of microbial genomes shed light on interconnected biogeochemical processes in an aquifer system.</title>
        <authorList>
            <person name="Anantharaman K."/>
            <person name="Brown C.T."/>
            <person name="Hug L.A."/>
            <person name="Sharon I."/>
            <person name="Castelle C.J."/>
            <person name="Probst A.J."/>
            <person name="Thomas B.C."/>
            <person name="Singh A."/>
            <person name="Wilkins M.J."/>
            <person name="Karaoz U."/>
            <person name="Brodie E.L."/>
            <person name="Williams K.H."/>
            <person name="Hubbard S.S."/>
            <person name="Banfield J.F."/>
        </authorList>
    </citation>
    <scope>NUCLEOTIDE SEQUENCE [LARGE SCALE GENOMIC DNA]</scope>
</reference>
<keyword evidence="3" id="KW-0732">Signal</keyword>
<accession>A0A1F7GSV4</accession>
<evidence type="ECO:0000256" key="1">
    <source>
        <dbReference type="ARBA" id="ARBA00005695"/>
    </source>
</evidence>
<name>A0A1F7GSV4_9BACT</name>
<dbReference type="Gene3D" id="3.40.190.10">
    <property type="entry name" value="Periplasmic binding protein-like II"/>
    <property type="match status" value="2"/>
</dbReference>
<evidence type="ECO:0000259" key="5">
    <source>
        <dbReference type="Pfam" id="PF00496"/>
    </source>
</evidence>
<feature type="transmembrane region" description="Helical" evidence="4">
    <location>
        <begin position="25"/>
        <end position="47"/>
    </location>
</feature>
<dbReference type="Pfam" id="PF00496">
    <property type="entry name" value="SBP_bac_5"/>
    <property type="match status" value="1"/>
</dbReference>
<dbReference type="Gene3D" id="3.10.105.10">
    <property type="entry name" value="Dipeptide-binding Protein, Domain 3"/>
    <property type="match status" value="1"/>
</dbReference>
<dbReference type="GO" id="GO:0043190">
    <property type="term" value="C:ATP-binding cassette (ABC) transporter complex"/>
    <property type="evidence" value="ECO:0007669"/>
    <property type="project" value="InterPro"/>
</dbReference>
<dbReference type="PANTHER" id="PTHR30290">
    <property type="entry name" value="PERIPLASMIC BINDING COMPONENT OF ABC TRANSPORTER"/>
    <property type="match status" value="1"/>
</dbReference>
<sequence>MILQRKTIRYYYWLTVEFIRKHLRIILLSFFISFIAIISIISFSPYIQTFLLQKKNVVGLVGQYDFNTLPEEVTKNISNGLLFINEKGDLSPAVASSWESLNKGKEYRFHLRDGLIWSDGKKFSASDINFKFSDIQVEVVDDKTLYFKLKEALPIFPAYLNEPILKYPLHGVAGLYKVDQIKIKYGIITELTLSPNKKGLPVTIYKFYKNETDLVNAYKRGEINQMSTPKKTVADVFRDWKNSSISKSVDYSKLMTLFFNNSNQFMKDKEVRDAFISAIDKRSFELSGEIALGPIPPTSWAYSTNIKPQLFDKVIAEKTLNTGEDASTSAEIKLYTYYDYLNIAEQISKDLKDVGLKVTINLISLNQPEDFDLLLAFWNIPEDPDQYFYWHSTQKRGNLSNYVNVKIDKLLEDARNTSNINERKRYYLEFQKVLEDDPPADFLFFPYVYTIKRK</sequence>
<evidence type="ECO:0000313" key="7">
    <source>
        <dbReference type="Proteomes" id="UP000177026"/>
    </source>
</evidence>
<dbReference type="InterPro" id="IPR000914">
    <property type="entry name" value="SBP_5_dom"/>
</dbReference>